<gene>
    <name evidence="2" type="ORF">CJF59_09630</name>
</gene>
<dbReference type="SUPFAM" id="SSF47413">
    <property type="entry name" value="lambda repressor-like DNA-binding domains"/>
    <property type="match status" value="1"/>
</dbReference>
<accession>A0AAN1PIQ2</accession>
<evidence type="ECO:0000313" key="2">
    <source>
        <dbReference type="EMBL" id="AXN00784.1"/>
    </source>
</evidence>
<feature type="domain" description="HTH cro/C1-type" evidence="1">
    <location>
        <begin position="2"/>
        <end position="52"/>
    </location>
</feature>
<dbReference type="CDD" id="cd00093">
    <property type="entry name" value="HTH_XRE"/>
    <property type="match status" value="1"/>
</dbReference>
<dbReference type="Pfam" id="PF01381">
    <property type="entry name" value="HTH_3"/>
    <property type="match status" value="1"/>
</dbReference>
<dbReference type="Proteomes" id="UP000256572">
    <property type="component" value="Chromosome"/>
</dbReference>
<reference evidence="2 3" key="2">
    <citation type="submission" date="2018-08" db="EMBL/GenBank/DDBJ databases">
        <title>Acetobacter oryzifermentans sp. nov., isolated from Korea traditional vinegar and reclassification of Acetobacter pasteurianus subsp. ascendens (Henneberg 1898) as Acetobacter ascendens comb. nov.</title>
        <authorList>
            <person name="Cho G.Y."/>
            <person name="Lee S.H."/>
        </authorList>
    </citation>
    <scope>NUCLEOTIDE SEQUENCE [LARGE SCALE GENOMIC DNA]</scope>
    <source>
        <strain evidence="2 3">SH</strain>
    </source>
</reference>
<organism evidence="2 3">
    <name type="scientific">Acetobacter pomorum</name>
    <dbReference type="NCBI Taxonomy" id="65959"/>
    <lineage>
        <taxon>Bacteria</taxon>
        <taxon>Pseudomonadati</taxon>
        <taxon>Pseudomonadota</taxon>
        <taxon>Alphaproteobacteria</taxon>
        <taxon>Acetobacterales</taxon>
        <taxon>Acetobacteraceae</taxon>
        <taxon>Acetobacter</taxon>
    </lineage>
</organism>
<reference evidence="2 3" key="1">
    <citation type="submission" date="2017-09" db="EMBL/GenBank/DDBJ databases">
        <authorList>
            <person name="Kim K.H."/>
            <person name="Chun B.H."/>
            <person name="Han G.S."/>
            <person name="Hyun S.G."/>
            <person name="Jeon C.O."/>
        </authorList>
    </citation>
    <scope>NUCLEOTIDE SEQUENCE [LARGE SCALE GENOMIC DNA]</scope>
    <source>
        <strain evidence="2 3">SH</strain>
    </source>
</reference>
<dbReference type="AlphaFoldDB" id="A0AAN1PIQ2"/>
<dbReference type="Gene3D" id="1.10.260.40">
    <property type="entry name" value="lambda repressor-like DNA-binding domains"/>
    <property type="match status" value="1"/>
</dbReference>
<dbReference type="PROSITE" id="PS50943">
    <property type="entry name" value="HTH_CROC1"/>
    <property type="match status" value="1"/>
</dbReference>
<dbReference type="GO" id="GO:0003677">
    <property type="term" value="F:DNA binding"/>
    <property type="evidence" value="ECO:0007669"/>
    <property type="project" value="InterPro"/>
</dbReference>
<evidence type="ECO:0000259" key="1">
    <source>
        <dbReference type="PROSITE" id="PS50943"/>
    </source>
</evidence>
<name>A0AAN1PIQ2_9PROT</name>
<dbReference type="InterPro" id="IPR001387">
    <property type="entry name" value="Cro/C1-type_HTH"/>
</dbReference>
<dbReference type="EMBL" id="CP023189">
    <property type="protein sequence ID" value="AXN00784.1"/>
    <property type="molecule type" value="Genomic_DNA"/>
</dbReference>
<proteinExistence type="predicted"/>
<dbReference type="InterPro" id="IPR010982">
    <property type="entry name" value="Lambda_DNA-bd_dom_sf"/>
</dbReference>
<evidence type="ECO:0000313" key="3">
    <source>
        <dbReference type="Proteomes" id="UP000256572"/>
    </source>
</evidence>
<sequence>MARAALKIGVRELAKSAGVSPATITRIENGHPANVSTLIRLESVLGMKGVNADINNDGSITVRVLNNSLSEIENTIIQTELKNQREHEERKQEAREWIVNRDKEWRNKEGQKC</sequence>
<protein>
    <submittedName>
        <fullName evidence="2">XRE family transcriptional regulator</fullName>
    </submittedName>
</protein>